<sequence>MERMFEIEGLRVRVCDEIESRSRDGEENLDEKGMERREERREEGDSERVEVREGRECCVGLNATPDMYKLRLINAAPDLLANAAQQGVLSCAS</sequence>
<protein>
    <submittedName>
        <fullName evidence="2">Uncharacterized protein</fullName>
    </submittedName>
</protein>
<evidence type="ECO:0000256" key="1">
    <source>
        <dbReference type="SAM" id="MobiDB-lite"/>
    </source>
</evidence>
<evidence type="ECO:0000313" key="3">
    <source>
        <dbReference type="Proteomes" id="UP001459277"/>
    </source>
</evidence>
<proteinExistence type="predicted"/>
<feature type="region of interest" description="Disordered" evidence="1">
    <location>
        <begin position="22"/>
        <end position="48"/>
    </location>
</feature>
<gene>
    <name evidence="2" type="ORF">SO802_022509</name>
</gene>
<name>A0AAW2C3K5_9ROSI</name>
<dbReference type="EMBL" id="JAZDWU010000008">
    <property type="protein sequence ID" value="KAK9992806.1"/>
    <property type="molecule type" value="Genomic_DNA"/>
</dbReference>
<reference evidence="2 3" key="1">
    <citation type="submission" date="2024-01" db="EMBL/GenBank/DDBJ databases">
        <title>A telomere-to-telomere, gap-free genome of sweet tea (Lithocarpus litseifolius).</title>
        <authorList>
            <person name="Zhou J."/>
        </authorList>
    </citation>
    <scope>NUCLEOTIDE SEQUENCE [LARGE SCALE GENOMIC DNA]</scope>
    <source>
        <strain evidence="2">Zhou-2022a</strain>
        <tissue evidence="2">Leaf</tissue>
    </source>
</reference>
<keyword evidence="3" id="KW-1185">Reference proteome</keyword>
<dbReference type="Proteomes" id="UP001459277">
    <property type="component" value="Unassembled WGS sequence"/>
</dbReference>
<organism evidence="2 3">
    <name type="scientific">Lithocarpus litseifolius</name>
    <dbReference type="NCBI Taxonomy" id="425828"/>
    <lineage>
        <taxon>Eukaryota</taxon>
        <taxon>Viridiplantae</taxon>
        <taxon>Streptophyta</taxon>
        <taxon>Embryophyta</taxon>
        <taxon>Tracheophyta</taxon>
        <taxon>Spermatophyta</taxon>
        <taxon>Magnoliopsida</taxon>
        <taxon>eudicotyledons</taxon>
        <taxon>Gunneridae</taxon>
        <taxon>Pentapetalae</taxon>
        <taxon>rosids</taxon>
        <taxon>fabids</taxon>
        <taxon>Fagales</taxon>
        <taxon>Fagaceae</taxon>
        <taxon>Lithocarpus</taxon>
    </lineage>
</organism>
<dbReference type="AlphaFoldDB" id="A0AAW2C3K5"/>
<comment type="caution">
    <text evidence="2">The sequence shown here is derived from an EMBL/GenBank/DDBJ whole genome shotgun (WGS) entry which is preliminary data.</text>
</comment>
<evidence type="ECO:0000313" key="2">
    <source>
        <dbReference type="EMBL" id="KAK9992806.1"/>
    </source>
</evidence>
<accession>A0AAW2C3K5</accession>